<dbReference type="eggNOG" id="COG1051">
    <property type="taxonomic scope" value="Bacteria"/>
</dbReference>
<dbReference type="GO" id="GO:0016787">
    <property type="term" value="F:hydrolase activity"/>
    <property type="evidence" value="ECO:0007669"/>
    <property type="project" value="UniProtKB-KW"/>
</dbReference>
<evidence type="ECO:0000313" key="5">
    <source>
        <dbReference type="Proteomes" id="UP000030361"/>
    </source>
</evidence>
<dbReference type="RefSeq" id="WP_035168589.1">
    <property type="nucleotide sequence ID" value="NZ_CP018906.1"/>
</dbReference>
<dbReference type="Proteomes" id="UP000030361">
    <property type="component" value="Chromosome"/>
</dbReference>
<evidence type="ECO:0000256" key="2">
    <source>
        <dbReference type="ARBA" id="ARBA00022801"/>
    </source>
</evidence>
<dbReference type="PROSITE" id="PS51462">
    <property type="entry name" value="NUDIX"/>
    <property type="match status" value="1"/>
</dbReference>
<reference evidence="4 5" key="1">
    <citation type="journal article" date="2015" name="Genome Announc.">
        <title>Genome Sequence of Lactobacillus curieae CCTCC M 2011381T, a Novel Producer of Gamma-aminobutyric Acid.</title>
        <authorList>
            <person name="Wang Y."/>
            <person name="Wang Y."/>
            <person name="Lang C."/>
            <person name="Wei D."/>
            <person name="Xu P."/>
            <person name="Xie J."/>
        </authorList>
    </citation>
    <scope>NUCLEOTIDE SEQUENCE [LARGE SCALE GENOMIC DNA]</scope>
    <source>
        <strain evidence="4 5">CCTCC M 2011381</strain>
    </source>
</reference>
<keyword evidence="5" id="KW-1185">Reference proteome</keyword>
<keyword evidence="2" id="KW-0378">Hydrolase</keyword>
<dbReference type="KEGG" id="lcu:PL11_000845"/>
<evidence type="ECO:0000259" key="3">
    <source>
        <dbReference type="PROSITE" id="PS51462"/>
    </source>
</evidence>
<organism evidence="4 5">
    <name type="scientific">Lentilactobacillus curieae</name>
    <dbReference type="NCBI Taxonomy" id="1138822"/>
    <lineage>
        <taxon>Bacteria</taxon>
        <taxon>Bacillati</taxon>
        <taxon>Bacillota</taxon>
        <taxon>Bacilli</taxon>
        <taxon>Lactobacillales</taxon>
        <taxon>Lactobacillaceae</taxon>
        <taxon>Lentilactobacillus</taxon>
    </lineage>
</organism>
<comment type="cofactor">
    <cofactor evidence="1">
        <name>Mg(2+)</name>
        <dbReference type="ChEBI" id="CHEBI:18420"/>
    </cofactor>
</comment>
<dbReference type="PRINTS" id="PR00502">
    <property type="entry name" value="NUDIXFAMILY"/>
</dbReference>
<feature type="domain" description="Nudix hydrolase" evidence="3">
    <location>
        <begin position="16"/>
        <end position="147"/>
    </location>
</feature>
<proteinExistence type="predicted"/>
<protein>
    <submittedName>
        <fullName evidence="4">ADP-ribose pyrophosphatase</fullName>
    </submittedName>
</protein>
<dbReference type="AlphaFoldDB" id="A0A1S6QG39"/>
<sequence length="150" mass="17286">MANYIQSIRGRVGHMPIILNACAGVLFDDQGRILLQERTDTNNWSLPGGYMEYGENFEQTIIREYKEDSGLEIKPVKQLAVFDQGFTEYPNGDVCQVISVLFEVEKVGGRRITERQFETIGTDFFDSHHIPPLLNEQTQEMLNFAFEYKQ</sequence>
<dbReference type="OrthoDB" id="9787476at2"/>
<dbReference type="SUPFAM" id="SSF55811">
    <property type="entry name" value="Nudix"/>
    <property type="match status" value="1"/>
</dbReference>
<name>A0A1S6QG39_9LACO</name>
<dbReference type="EMBL" id="CP018906">
    <property type="protein sequence ID" value="AQW20584.1"/>
    <property type="molecule type" value="Genomic_DNA"/>
</dbReference>
<dbReference type="CDD" id="cd04677">
    <property type="entry name" value="NUDIX_Hydrolase"/>
    <property type="match status" value="1"/>
</dbReference>
<dbReference type="InterPro" id="IPR000086">
    <property type="entry name" value="NUDIX_hydrolase_dom"/>
</dbReference>
<dbReference type="Pfam" id="PF00293">
    <property type="entry name" value="NUDIX"/>
    <property type="match status" value="1"/>
</dbReference>
<dbReference type="Gene3D" id="3.90.79.10">
    <property type="entry name" value="Nucleoside Triphosphate Pyrophosphohydrolase"/>
    <property type="match status" value="1"/>
</dbReference>
<gene>
    <name evidence="4" type="ORF">PL11_000845</name>
</gene>
<evidence type="ECO:0000256" key="1">
    <source>
        <dbReference type="ARBA" id="ARBA00001946"/>
    </source>
</evidence>
<dbReference type="InterPro" id="IPR015797">
    <property type="entry name" value="NUDIX_hydrolase-like_dom_sf"/>
</dbReference>
<dbReference type="PANTHER" id="PTHR43046:SF2">
    <property type="entry name" value="8-OXO-DGTP DIPHOSPHATASE-RELATED"/>
    <property type="match status" value="1"/>
</dbReference>
<accession>A0A1S6QG39</accession>
<dbReference type="InterPro" id="IPR020476">
    <property type="entry name" value="Nudix_hydrolase"/>
</dbReference>
<evidence type="ECO:0000313" key="4">
    <source>
        <dbReference type="EMBL" id="AQW20584.1"/>
    </source>
</evidence>
<dbReference type="PANTHER" id="PTHR43046">
    <property type="entry name" value="GDP-MANNOSE MANNOSYL HYDROLASE"/>
    <property type="match status" value="1"/>
</dbReference>